<dbReference type="Proteomes" id="UP000183529">
    <property type="component" value="Unassembled WGS sequence"/>
</dbReference>
<dbReference type="Proteomes" id="UP000247515">
    <property type="component" value="Unassembled WGS sequence"/>
</dbReference>
<dbReference type="EMBL" id="QJJV01000002">
    <property type="protein sequence ID" value="PXX20031.1"/>
    <property type="molecule type" value="Genomic_DNA"/>
</dbReference>
<accession>A0A1A5XN37</accession>
<dbReference type="AlphaFoldDB" id="A0A1A5XN37"/>
<evidence type="ECO:0000313" key="3">
    <source>
        <dbReference type="EMBL" id="SEI93387.1"/>
    </source>
</evidence>
<name>A0A1A5XN37_9BURK</name>
<evidence type="ECO:0008006" key="6">
    <source>
        <dbReference type="Google" id="ProtNLM"/>
    </source>
</evidence>
<dbReference type="OrthoDB" id="8943486at2"/>
<keyword evidence="1" id="KW-0812">Transmembrane</keyword>
<evidence type="ECO:0000313" key="5">
    <source>
        <dbReference type="Proteomes" id="UP000247515"/>
    </source>
</evidence>
<reference evidence="3 4" key="1">
    <citation type="submission" date="2016-10" db="EMBL/GenBank/DDBJ databases">
        <authorList>
            <person name="Varghese N."/>
            <person name="Submissions S."/>
        </authorList>
    </citation>
    <scope>NUCLEOTIDE SEQUENCE [LARGE SCALE GENOMIC DNA]</scope>
    <source>
        <strain evidence="3 4">LMG 22274</strain>
    </source>
</reference>
<keyword evidence="1" id="KW-0472">Membrane</keyword>
<evidence type="ECO:0000313" key="2">
    <source>
        <dbReference type="EMBL" id="PXX20031.1"/>
    </source>
</evidence>
<keyword evidence="1" id="KW-1133">Transmembrane helix</keyword>
<evidence type="ECO:0000313" key="4">
    <source>
        <dbReference type="Proteomes" id="UP000183529"/>
    </source>
</evidence>
<keyword evidence="5" id="KW-1185">Reference proteome</keyword>
<reference evidence="2 5" key="2">
    <citation type="submission" date="2018-05" db="EMBL/GenBank/DDBJ databases">
        <title>Genomic Encyclopedia of Type Strains, Phase IV (KMG-V): Genome sequencing to study the core and pangenomes of soil and plant-associated prokaryotes.</title>
        <authorList>
            <person name="Whitman W."/>
        </authorList>
    </citation>
    <scope>NUCLEOTIDE SEQUENCE [LARGE SCALE GENOMIC DNA]</scope>
    <source>
        <strain evidence="2 5">SIr-6563</strain>
    </source>
</reference>
<comment type="caution">
    <text evidence="3">The sequence shown here is derived from an EMBL/GenBank/DDBJ whole genome shotgun (WGS) entry which is preliminary data.</text>
</comment>
<protein>
    <recommendedName>
        <fullName evidence="6">DUF2964 family protein</fullName>
    </recommendedName>
</protein>
<dbReference type="RefSeq" id="WP_065057699.1">
    <property type="nucleotide sequence ID" value="NZ_CADFGN010000005.1"/>
</dbReference>
<dbReference type="InterPro" id="IPR021347">
    <property type="entry name" value="DUF2964"/>
</dbReference>
<dbReference type="GeneID" id="61304766"/>
<proteinExistence type="predicted"/>
<dbReference type="EMBL" id="FNZM01000001">
    <property type="protein sequence ID" value="SEI93387.1"/>
    <property type="molecule type" value="Genomic_DNA"/>
</dbReference>
<gene>
    <name evidence="2" type="ORF">C7400_102456</name>
    <name evidence="3" type="ORF">SAMN05216550_101448</name>
</gene>
<feature type="transmembrane region" description="Helical" evidence="1">
    <location>
        <begin position="36"/>
        <end position="57"/>
    </location>
</feature>
<feature type="transmembrane region" description="Helical" evidence="1">
    <location>
        <begin position="7"/>
        <end position="30"/>
    </location>
</feature>
<dbReference type="Pfam" id="PF11177">
    <property type="entry name" value="DUF2964"/>
    <property type="match status" value="1"/>
</dbReference>
<sequence>MVYGEFRILVAALAVFVALAGLAAAIHGLLFDRHDFVVYGMATVGGGIAVFVAMLTVHPKDLEIEHRQHRES</sequence>
<organism evidence="3 4">
    <name type="scientific">Paraburkholderia tropica</name>
    <dbReference type="NCBI Taxonomy" id="92647"/>
    <lineage>
        <taxon>Bacteria</taxon>
        <taxon>Pseudomonadati</taxon>
        <taxon>Pseudomonadota</taxon>
        <taxon>Betaproteobacteria</taxon>
        <taxon>Burkholderiales</taxon>
        <taxon>Burkholderiaceae</taxon>
        <taxon>Paraburkholderia</taxon>
    </lineage>
</organism>
<evidence type="ECO:0000256" key="1">
    <source>
        <dbReference type="SAM" id="Phobius"/>
    </source>
</evidence>